<dbReference type="Gene3D" id="1.20.120.1020">
    <property type="entry name" value="Prion-inhibition and propagation, HeLo domain"/>
    <property type="match status" value="1"/>
</dbReference>
<sequence>MTKIVGTVASSLAVAALFDSCLNCFEHVQLGRDAGQNLEHCQVKLDVAKIRLDVWGQAVAINKEPYFATNALDNNDLRLVQATLEEILLLFRTVGESSRRFEINTKQDGSARFEVKQVASAVREKLTWALHDGRSFDKLAEQITECVDQLEKLFPPEIIGHRPVELEIEEVDNKSRLLAPQDAGITAEADRALFKSFATMISDTRSERFTEAEAREYLSSYIIVILEKLEEPHDVDDEGYHFIPTWDKARFTMQTDIPQQEIRRRVYILDRDSKSVTEKKAACSLHIQNQLELTQESLSQTDPDNRFDYNLVQFDSTFRKFDSQEPQYIKKNEKRKKKKSGMSKSRLERVSITAYFKRTPNLRNNCLSMLREKEREQQVKTVPHHQPPAPRTGNGDDEYGPARAPTQFPTPDGSVFSTYDGESVGSFPETSVFDRDGCSRVTYPTTRATSKPTTKDGAEPNMTPLRGALAMGTETEQEGESSKAKERDPIAGDDSPAKVGMENDTRRHDSYAETTYSMDSILDDTKLIYLQAFSDQLSEDLVDAFNSQRTSDLKHEYLELALKTFAWKLHGESSNPFQWWASVVLHRNRRKIVNLLAQTCTSRTSSVSSAESDEEEPEREMFQQTTEMTSYWLNQVKPGHLDGIWEEDSISDLEDEPLPFQFADYEQFVRKSGAYKWLLSKIRQYNQLSHTGSDFMSEIGTQIQNRLRSQELFRHISGRKPSSTITMTFSVDWDPMEVFREQKLDNSLTDTFARVVCLTGTAYEAQATTVMEYMNQTWPETGEHIITLIKKLVSMPEGKDFVYQLPESNVQGNLSDGIPPTKPSTPQLRAQIRGPSDCLISATGGPYFVSEIAEQIGWLAATLRRSPSTSSEGIVTCTPSVKDLQITAKQNATSGAVIIGSCQIVFEFKQVTEKDDPVEHNGLCWARLFMHPILVTGYPILKRFENNTGVEMSLRCMACLVRSREVVQWDDRIIIKGFSSLLVATLATVGTIVWHLLVSGSPEERISYVDPELDNLDIQMPEGFSLRDLEGSRHFVGWCAKATDMCGYKTAALNVTSSGLRKPPASIVIDKLYIEAGSEVIGGLNMSLNKKEQPFWLEREKDYPSLLKWVSLQPIVFYDVSDRRAWLVDGASTLLHLVRISLYLDEHDPESTYDWVFDASKFKDKWNGCTGRHAALKTLKSWDNLDLDLYVISKRVLNGQSITEHSKLETRVKKILHSIEILIDVQVKVASQDGVKIPHTFDPRRNITGFDVLDVISPLGPVYSRMQHIDAWGPGWRDLLPAIGITTIFGNGFGNLICPDDPSSVCSKWKCVPTGSDYLAASVSTLQMLHERRLMRMEPGLGVGELTKKVVWLSSSDPLQPCQCVGTVGACRVSPVQFLMPKRSWDPRLISRPMTPVDIVGLNQQGAVIFGHMPLLGRGRDGKDVSREDQESDQGEQSVVTSVSTRTQANPSTAGSTAGSSITLPSTITVPSEEGGGQAGEESRVDKPGKTTRTLQKLRKWTRK</sequence>
<dbReference type="PANTHER" id="PTHR37542">
    <property type="entry name" value="HELO DOMAIN-CONTAINING PROTEIN-RELATED"/>
    <property type="match status" value="1"/>
</dbReference>
<feature type="region of interest" description="Disordered" evidence="1">
    <location>
        <begin position="443"/>
        <end position="462"/>
    </location>
</feature>
<comment type="caution">
    <text evidence="4">The sequence shown here is derived from an EMBL/GenBank/DDBJ whole genome shotgun (WGS) entry which is preliminary data.</text>
</comment>
<evidence type="ECO:0000256" key="1">
    <source>
        <dbReference type="SAM" id="MobiDB-lite"/>
    </source>
</evidence>
<feature type="compositionally biased region" description="Polar residues" evidence="1">
    <location>
        <begin position="443"/>
        <end position="452"/>
    </location>
</feature>
<feature type="chain" id="PRO_5040241767" description="Prion-inhibition and propagation HeLo domain-containing protein" evidence="2">
    <location>
        <begin position="16"/>
        <end position="1504"/>
    </location>
</feature>
<name>A0A9P9EX28_9HYPO</name>
<keyword evidence="2" id="KW-0732">Signal</keyword>
<gene>
    <name evidence="4" type="ORF">EDB81DRAFT_947234</name>
</gene>
<dbReference type="PANTHER" id="PTHR37542:SF3">
    <property type="entry name" value="PRION-INHIBITION AND PROPAGATION HELO DOMAIN-CONTAINING PROTEIN"/>
    <property type="match status" value="1"/>
</dbReference>
<feature type="compositionally biased region" description="Low complexity" evidence="1">
    <location>
        <begin position="1452"/>
        <end position="1461"/>
    </location>
</feature>
<proteinExistence type="predicted"/>
<organism evidence="4 5">
    <name type="scientific">Dactylonectria macrodidyma</name>
    <dbReference type="NCBI Taxonomy" id="307937"/>
    <lineage>
        <taxon>Eukaryota</taxon>
        <taxon>Fungi</taxon>
        <taxon>Dikarya</taxon>
        <taxon>Ascomycota</taxon>
        <taxon>Pezizomycotina</taxon>
        <taxon>Sordariomycetes</taxon>
        <taxon>Hypocreomycetidae</taxon>
        <taxon>Hypocreales</taxon>
        <taxon>Nectriaceae</taxon>
        <taxon>Dactylonectria</taxon>
    </lineage>
</organism>
<dbReference type="EMBL" id="JAGMUV010000008">
    <property type="protein sequence ID" value="KAH7146218.1"/>
    <property type="molecule type" value="Genomic_DNA"/>
</dbReference>
<keyword evidence="5" id="KW-1185">Reference proteome</keyword>
<feature type="compositionally biased region" description="Polar residues" evidence="1">
    <location>
        <begin position="1435"/>
        <end position="1451"/>
    </location>
</feature>
<feature type="signal peptide" evidence="2">
    <location>
        <begin position="1"/>
        <end position="15"/>
    </location>
</feature>
<feature type="domain" description="Prion-inhibition and propagation HeLo" evidence="3">
    <location>
        <begin position="6"/>
        <end position="177"/>
    </location>
</feature>
<feature type="region of interest" description="Disordered" evidence="1">
    <location>
        <begin position="471"/>
        <end position="504"/>
    </location>
</feature>
<dbReference type="InterPro" id="IPR038305">
    <property type="entry name" value="HeLo_sf"/>
</dbReference>
<dbReference type="OrthoDB" id="1658288at2759"/>
<protein>
    <recommendedName>
        <fullName evidence="3">Prion-inhibition and propagation HeLo domain-containing protein</fullName>
    </recommendedName>
</protein>
<accession>A0A9P9EX28</accession>
<reference evidence="4" key="1">
    <citation type="journal article" date="2021" name="Nat. Commun.">
        <title>Genetic determinants of endophytism in the Arabidopsis root mycobiome.</title>
        <authorList>
            <person name="Mesny F."/>
            <person name="Miyauchi S."/>
            <person name="Thiergart T."/>
            <person name="Pickel B."/>
            <person name="Atanasova L."/>
            <person name="Karlsson M."/>
            <person name="Huettel B."/>
            <person name="Barry K.W."/>
            <person name="Haridas S."/>
            <person name="Chen C."/>
            <person name="Bauer D."/>
            <person name="Andreopoulos W."/>
            <person name="Pangilinan J."/>
            <person name="LaButti K."/>
            <person name="Riley R."/>
            <person name="Lipzen A."/>
            <person name="Clum A."/>
            <person name="Drula E."/>
            <person name="Henrissat B."/>
            <person name="Kohler A."/>
            <person name="Grigoriev I.V."/>
            <person name="Martin F.M."/>
            <person name="Hacquard S."/>
        </authorList>
    </citation>
    <scope>NUCLEOTIDE SEQUENCE</scope>
    <source>
        <strain evidence="4">MPI-CAGE-AT-0147</strain>
    </source>
</reference>
<feature type="region of interest" description="Disordered" evidence="1">
    <location>
        <begin position="325"/>
        <end position="346"/>
    </location>
</feature>
<dbReference type="Pfam" id="PF14479">
    <property type="entry name" value="HeLo"/>
    <property type="match status" value="1"/>
</dbReference>
<feature type="region of interest" description="Disordered" evidence="1">
    <location>
        <begin position="1413"/>
        <end position="1504"/>
    </location>
</feature>
<evidence type="ECO:0000313" key="4">
    <source>
        <dbReference type="EMBL" id="KAH7146218.1"/>
    </source>
</evidence>
<feature type="compositionally biased region" description="Basic and acidic residues" evidence="1">
    <location>
        <begin position="1418"/>
        <end position="1429"/>
    </location>
</feature>
<evidence type="ECO:0000313" key="5">
    <source>
        <dbReference type="Proteomes" id="UP000738349"/>
    </source>
</evidence>
<evidence type="ECO:0000256" key="2">
    <source>
        <dbReference type="SAM" id="SignalP"/>
    </source>
</evidence>
<feature type="compositionally biased region" description="Basic and acidic residues" evidence="1">
    <location>
        <begin position="480"/>
        <end position="490"/>
    </location>
</feature>
<dbReference type="InterPro" id="IPR029498">
    <property type="entry name" value="HeLo_dom"/>
</dbReference>
<feature type="region of interest" description="Disordered" evidence="1">
    <location>
        <begin position="374"/>
        <end position="413"/>
    </location>
</feature>
<dbReference type="Proteomes" id="UP000738349">
    <property type="component" value="Unassembled WGS sequence"/>
</dbReference>
<feature type="compositionally biased region" description="Basic residues" evidence="1">
    <location>
        <begin position="332"/>
        <end position="341"/>
    </location>
</feature>
<evidence type="ECO:0000259" key="3">
    <source>
        <dbReference type="Pfam" id="PF14479"/>
    </source>
</evidence>